<evidence type="ECO:0000313" key="16">
    <source>
        <dbReference type="Proteomes" id="UP000027219"/>
    </source>
</evidence>
<evidence type="ECO:0000313" key="15">
    <source>
        <dbReference type="EMBL" id="KDN27226.1"/>
    </source>
</evidence>
<protein>
    <submittedName>
        <fullName evidence="15">Cytochrome B561</fullName>
    </submittedName>
</protein>
<evidence type="ECO:0000256" key="13">
    <source>
        <dbReference type="SAM" id="Phobius"/>
    </source>
</evidence>
<comment type="subcellular location">
    <subcellularLocation>
        <location evidence="2">Cell membrane</location>
        <topology evidence="2">Multi-pass membrane protein</topology>
    </subcellularLocation>
</comment>
<evidence type="ECO:0000256" key="7">
    <source>
        <dbReference type="ARBA" id="ARBA00022723"/>
    </source>
</evidence>
<comment type="similarity">
    <text evidence="12">Belongs to the cytochrome b561 family.</text>
</comment>
<comment type="caution">
    <text evidence="15">The sequence shown here is derived from an EMBL/GenBank/DDBJ whole genome shotgun (WGS) entry which is preliminary data.</text>
</comment>
<dbReference type="Gene3D" id="1.20.950.20">
    <property type="entry name" value="Transmembrane di-heme cytochromes, Chain C"/>
    <property type="match status" value="2"/>
</dbReference>
<dbReference type="InterPro" id="IPR011577">
    <property type="entry name" value="Cyt_b561_bac/Ni-Hgenase"/>
</dbReference>
<evidence type="ECO:0000256" key="10">
    <source>
        <dbReference type="ARBA" id="ARBA00023004"/>
    </source>
</evidence>
<proteinExistence type="inferred from homology"/>
<dbReference type="GO" id="GO:0046872">
    <property type="term" value="F:metal ion binding"/>
    <property type="evidence" value="ECO:0007669"/>
    <property type="project" value="UniProtKB-KW"/>
</dbReference>
<keyword evidence="4" id="KW-1003">Cell membrane</keyword>
<evidence type="ECO:0000256" key="8">
    <source>
        <dbReference type="ARBA" id="ARBA00022982"/>
    </source>
</evidence>
<keyword evidence="9 13" id="KW-1133">Transmembrane helix</keyword>
<evidence type="ECO:0000256" key="9">
    <source>
        <dbReference type="ARBA" id="ARBA00022989"/>
    </source>
</evidence>
<feature type="transmembrane region" description="Helical" evidence="13">
    <location>
        <begin position="140"/>
        <end position="160"/>
    </location>
</feature>
<comment type="cofactor">
    <cofactor evidence="1">
        <name>heme b</name>
        <dbReference type="ChEBI" id="CHEBI:60344"/>
    </cofactor>
</comment>
<evidence type="ECO:0000256" key="4">
    <source>
        <dbReference type="ARBA" id="ARBA00022475"/>
    </source>
</evidence>
<evidence type="ECO:0000256" key="12">
    <source>
        <dbReference type="ARBA" id="ARBA00037975"/>
    </source>
</evidence>
<dbReference type="Pfam" id="PF01292">
    <property type="entry name" value="Ni_hydr_CYTB"/>
    <property type="match status" value="1"/>
</dbReference>
<keyword evidence="11 13" id="KW-0472">Membrane</keyword>
<dbReference type="GO" id="GO:0020037">
    <property type="term" value="F:heme binding"/>
    <property type="evidence" value="ECO:0007669"/>
    <property type="project" value="TreeGrafter"/>
</dbReference>
<dbReference type="PANTHER" id="PTHR30529:SF1">
    <property type="entry name" value="CYTOCHROME B561 HOMOLOG 2"/>
    <property type="match status" value="1"/>
</dbReference>
<dbReference type="EMBL" id="JFFR01000027">
    <property type="protein sequence ID" value="KDN27226.1"/>
    <property type="molecule type" value="Genomic_DNA"/>
</dbReference>
<feature type="transmembrane region" description="Helical" evidence="13">
    <location>
        <begin position="12"/>
        <end position="34"/>
    </location>
</feature>
<keyword evidence="3" id="KW-0813">Transport</keyword>
<keyword evidence="5" id="KW-0349">Heme</keyword>
<feature type="domain" description="Cytochrome b561 bacterial/Ni-hydrogenase" evidence="14">
    <location>
        <begin position="7"/>
        <end position="176"/>
    </location>
</feature>
<dbReference type="GO" id="GO:0005886">
    <property type="term" value="C:plasma membrane"/>
    <property type="evidence" value="ECO:0007669"/>
    <property type="project" value="UniProtKB-SubCell"/>
</dbReference>
<keyword evidence="10" id="KW-0408">Iron</keyword>
<keyword evidence="6 13" id="KW-0812">Transmembrane</keyword>
<keyword evidence="16" id="KW-1185">Reference proteome</keyword>
<evidence type="ECO:0000256" key="3">
    <source>
        <dbReference type="ARBA" id="ARBA00022448"/>
    </source>
</evidence>
<evidence type="ECO:0000256" key="6">
    <source>
        <dbReference type="ARBA" id="ARBA00022692"/>
    </source>
</evidence>
<dbReference type="AlphaFoldDB" id="A0A066UIK1"/>
<dbReference type="SUPFAM" id="SSF81342">
    <property type="entry name" value="Transmembrane di-heme cytochromes"/>
    <property type="match status" value="1"/>
</dbReference>
<evidence type="ECO:0000256" key="11">
    <source>
        <dbReference type="ARBA" id="ARBA00023136"/>
    </source>
</evidence>
<dbReference type="PANTHER" id="PTHR30529">
    <property type="entry name" value="CYTOCHROME B561"/>
    <property type="match status" value="1"/>
</dbReference>
<feature type="transmembrane region" description="Helical" evidence="13">
    <location>
        <begin position="49"/>
        <end position="67"/>
    </location>
</feature>
<evidence type="ECO:0000256" key="2">
    <source>
        <dbReference type="ARBA" id="ARBA00004651"/>
    </source>
</evidence>
<organism evidence="15 16">
    <name type="scientific">Vibrio fortis</name>
    <dbReference type="NCBI Taxonomy" id="212667"/>
    <lineage>
        <taxon>Bacteria</taxon>
        <taxon>Pseudomonadati</taxon>
        <taxon>Pseudomonadota</taxon>
        <taxon>Gammaproteobacteria</taxon>
        <taxon>Vibrionales</taxon>
        <taxon>Vibrionaceae</taxon>
        <taxon>Vibrio</taxon>
    </lineage>
</organism>
<reference evidence="15 16" key="1">
    <citation type="submission" date="2014-02" db="EMBL/GenBank/DDBJ databases">
        <title>Vibrio fortis Dalian14 Genome Sequencing.</title>
        <authorList>
            <person name="Wang Y."/>
            <person name="Song L."/>
            <person name="Liu G."/>
            <person name="Ding J."/>
        </authorList>
    </citation>
    <scope>NUCLEOTIDE SEQUENCE [LARGE SCALE GENOMIC DNA]</scope>
    <source>
        <strain evidence="15 16">Dalian14</strain>
    </source>
</reference>
<sequence length="179" mass="19913">MSNNVKNYNPIARLLHWVSALTIFGLFGVGLWMVDLSYYSEWYKTAPDWHRSIGIILAAVTLFRLIWKTVTASPSVEGKSYEVVAAKAAHGFMYLNLLALFVSGYLISTSDGRGIDVFNWFTVPSMGELFANQSDLAGTVHYYAAWVLIVLASVHALAAIKHHIIDKDDTLRKMIGASK</sequence>
<name>A0A066UIK1_9VIBR</name>
<dbReference type="GO" id="GO:0022904">
    <property type="term" value="P:respiratory electron transport chain"/>
    <property type="evidence" value="ECO:0007669"/>
    <property type="project" value="InterPro"/>
</dbReference>
<gene>
    <name evidence="15" type="ORF">VFDL14_20195</name>
</gene>
<evidence type="ECO:0000256" key="5">
    <source>
        <dbReference type="ARBA" id="ARBA00022617"/>
    </source>
</evidence>
<dbReference type="Proteomes" id="UP000027219">
    <property type="component" value="Unassembled WGS sequence"/>
</dbReference>
<evidence type="ECO:0000256" key="1">
    <source>
        <dbReference type="ARBA" id="ARBA00001970"/>
    </source>
</evidence>
<feature type="transmembrane region" description="Helical" evidence="13">
    <location>
        <begin position="88"/>
        <end position="107"/>
    </location>
</feature>
<dbReference type="InterPro" id="IPR016174">
    <property type="entry name" value="Di-haem_cyt_TM"/>
</dbReference>
<dbReference type="STRING" id="212667.VFDL14_20195"/>
<keyword evidence="8" id="KW-0249">Electron transport</keyword>
<dbReference type="OrthoDB" id="9793784at2"/>
<dbReference type="RefSeq" id="WP_032552586.1">
    <property type="nucleotide sequence ID" value="NZ_JATABQ010000214.1"/>
</dbReference>
<evidence type="ECO:0000259" key="14">
    <source>
        <dbReference type="Pfam" id="PF01292"/>
    </source>
</evidence>
<keyword evidence="7" id="KW-0479">Metal-binding</keyword>
<dbReference type="GO" id="GO:0009055">
    <property type="term" value="F:electron transfer activity"/>
    <property type="evidence" value="ECO:0007669"/>
    <property type="project" value="InterPro"/>
</dbReference>
<accession>A0A066UIK1</accession>
<dbReference type="InterPro" id="IPR052168">
    <property type="entry name" value="Cytochrome_b561_oxidase"/>
</dbReference>